<feature type="region of interest" description="Disordered" evidence="1">
    <location>
        <begin position="498"/>
        <end position="542"/>
    </location>
</feature>
<dbReference type="Pfam" id="PF07173">
    <property type="entry name" value="GRDP-like"/>
    <property type="match status" value="1"/>
</dbReference>
<name>G4TLP9_SERID</name>
<sequence length="681" mass="76357">MQATDQPPVYNEYPTELPAGFPIGGKNTTPLVNVTELQAHLRLLGAFSKLKYDVQQQEEGVAATSKDTAWVVFVNRAVERFFKWASASWDHHVPGFDERLVPPLDVVMVWHTYLLNPRTFLEDSRRMSTTYCSNLTKIHDMPLTLISSLIDGQSLDPLPPSTERQDIFERVTGLSWPLPLITEGSDCLSVPCPFCRTVNHLVRWIADGGLGYAQASFKHRCESCNKQFTKPNMGMRRFVDEVSMRRSGQRVFFPETLLDPPSGTVNEKGADQFVEKAFKMLDIQWNVLHPLFGKDPVAEADALGTALNFDYEVLSDQMHLGVRPMHRVDRAHRMPRIQRLSVAYSFPGLASIDLVGAVLRQASFIVKMDELGWTRPGRFDLASDSAPLVRSIARYHAFLDLMSVQVGIICVPTLDIDLAWHTHQLKGNAYRGDTLQYVKRYPNHDDNIDPMALSTAYDITAKAWKARYGVPYSVCGCVPDPDSESRISRFASKISSGLKKRDESPASKTLVNNRPDLVSTEDDEADCSHPSEHNINYGDPTHSDAKLKKEHREVKTAKCVASAKKGASRDPWRGLQAERNEKRKKDGHKEAFADPYYGYDSTEVTAMAWQARAERVGQEAGALAVVQVVQGVEEVVVVVAVAADAAGTNGRGIWAMETEYLRPHKLMTVSEEERPQRWVRS</sequence>
<dbReference type="Proteomes" id="UP000007148">
    <property type="component" value="Unassembled WGS sequence"/>
</dbReference>
<dbReference type="PANTHER" id="PTHR34365:SF7">
    <property type="entry name" value="GLYCINE-RICH DOMAIN-CONTAINING PROTEIN 1"/>
    <property type="match status" value="1"/>
</dbReference>
<accession>G4TLP9</accession>
<dbReference type="OrthoDB" id="2684236at2759"/>
<dbReference type="InterPro" id="IPR009836">
    <property type="entry name" value="GRDP-like"/>
</dbReference>
<keyword evidence="3" id="KW-1185">Reference proteome</keyword>
<protein>
    <submittedName>
        <fullName evidence="2">Uncharacterized protein</fullName>
    </submittedName>
</protein>
<dbReference type="HOGENOM" id="CLU_010103_1_0_1"/>
<dbReference type="PANTHER" id="PTHR34365">
    <property type="entry name" value="ENOLASE (DUF1399)"/>
    <property type="match status" value="1"/>
</dbReference>
<gene>
    <name evidence="2" type="ORF">PIIN_06179</name>
</gene>
<evidence type="ECO:0000313" key="2">
    <source>
        <dbReference type="EMBL" id="CCA72245.1"/>
    </source>
</evidence>
<dbReference type="EMBL" id="CAFZ01000154">
    <property type="protein sequence ID" value="CCA72245.1"/>
    <property type="molecule type" value="Genomic_DNA"/>
</dbReference>
<dbReference type="InParanoid" id="G4TLP9"/>
<reference evidence="2 3" key="1">
    <citation type="journal article" date="2011" name="PLoS Pathog.">
        <title>Endophytic Life Strategies Decoded by Genome and Transcriptome Analyses of the Mutualistic Root Symbiont Piriformospora indica.</title>
        <authorList>
            <person name="Zuccaro A."/>
            <person name="Lahrmann U."/>
            <person name="Guldener U."/>
            <person name="Langen G."/>
            <person name="Pfiffi S."/>
            <person name="Biedenkopf D."/>
            <person name="Wong P."/>
            <person name="Samans B."/>
            <person name="Grimm C."/>
            <person name="Basiewicz M."/>
            <person name="Murat C."/>
            <person name="Martin F."/>
            <person name="Kogel K.H."/>
        </authorList>
    </citation>
    <scope>NUCLEOTIDE SEQUENCE [LARGE SCALE GENOMIC DNA]</scope>
    <source>
        <strain evidence="2 3">DSM 11827</strain>
    </source>
</reference>
<dbReference type="eggNOG" id="ENOG502RYJ5">
    <property type="taxonomic scope" value="Eukaryota"/>
</dbReference>
<evidence type="ECO:0000313" key="3">
    <source>
        <dbReference type="Proteomes" id="UP000007148"/>
    </source>
</evidence>
<organism evidence="2 3">
    <name type="scientific">Serendipita indica (strain DSM 11827)</name>
    <name type="common">Root endophyte fungus</name>
    <name type="synonym">Piriformospora indica</name>
    <dbReference type="NCBI Taxonomy" id="1109443"/>
    <lineage>
        <taxon>Eukaryota</taxon>
        <taxon>Fungi</taxon>
        <taxon>Dikarya</taxon>
        <taxon>Basidiomycota</taxon>
        <taxon>Agaricomycotina</taxon>
        <taxon>Agaricomycetes</taxon>
        <taxon>Sebacinales</taxon>
        <taxon>Serendipitaceae</taxon>
        <taxon>Serendipita</taxon>
    </lineage>
</organism>
<dbReference type="AlphaFoldDB" id="G4TLP9"/>
<evidence type="ECO:0000256" key="1">
    <source>
        <dbReference type="SAM" id="MobiDB-lite"/>
    </source>
</evidence>
<proteinExistence type="predicted"/>
<feature type="region of interest" description="Disordered" evidence="1">
    <location>
        <begin position="567"/>
        <end position="588"/>
    </location>
</feature>
<dbReference type="OMA" id="EVPWTTC"/>
<comment type="caution">
    <text evidence="2">The sequence shown here is derived from an EMBL/GenBank/DDBJ whole genome shotgun (WGS) entry which is preliminary data.</text>
</comment>
<dbReference type="STRING" id="1109443.G4TLP9"/>